<evidence type="ECO:0000256" key="3">
    <source>
        <dbReference type="SAM" id="MobiDB-lite"/>
    </source>
</evidence>
<dbReference type="EMBL" id="BAAAHE010000001">
    <property type="protein sequence ID" value="GAA0602724.1"/>
    <property type="molecule type" value="Genomic_DNA"/>
</dbReference>
<dbReference type="RefSeq" id="WP_344600283.1">
    <property type="nucleotide sequence ID" value="NZ_BAAAHE010000001.1"/>
</dbReference>
<accession>A0ABP3R510</accession>
<dbReference type="Pfam" id="PF13458">
    <property type="entry name" value="Peripla_BP_6"/>
    <property type="match status" value="1"/>
</dbReference>
<feature type="compositionally biased region" description="Low complexity" evidence="3">
    <location>
        <begin position="50"/>
        <end position="102"/>
    </location>
</feature>
<gene>
    <name evidence="6" type="ORF">GCM10009547_00160</name>
</gene>
<evidence type="ECO:0000256" key="1">
    <source>
        <dbReference type="ARBA" id="ARBA00010062"/>
    </source>
</evidence>
<evidence type="ECO:0000259" key="5">
    <source>
        <dbReference type="Pfam" id="PF13458"/>
    </source>
</evidence>
<evidence type="ECO:0000256" key="4">
    <source>
        <dbReference type="SAM" id="SignalP"/>
    </source>
</evidence>
<feature type="region of interest" description="Disordered" evidence="3">
    <location>
        <begin position="45"/>
        <end position="121"/>
    </location>
</feature>
<evidence type="ECO:0000256" key="2">
    <source>
        <dbReference type="ARBA" id="ARBA00022729"/>
    </source>
</evidence>
<feature type="chain" id="PRO_5047478748" description="Leucine-binding protein domain-containing protein" evidence="4">
    <location>
        <begin position="23"/>
        <end position="497"/>
    </location>
</feature>
<comment type="caution">
    <text evidence="6">The sequence shown here is derived from an EMBL/GenBank/DDBJ whole genome shotgun (WGS) entry which is preliminary data.</text>
</comment>
<keyword evidence="2 4" id="KW-0732">Signal</keyword>
<feature type="domain" description="Leucine-binding protein" evidence="5">
    <location>
        <begin position="129"/>
        <end position="481"/>
    </location>
</feature>
<dbReference type="PROSITE" id="PS51257">
    <property type="entry name" value="PROKAR_LIPOPROTEIN"/>
    <property type="match status" value="1"/>
</dbReference>
<protein>
    <recommendedName>
        <fullName evidence="5">Leucine-binding protein domain-containing protein</fullName>
    </recommendedName>
</protein>
<dbReference type="InterPro" id="IPR028082">
    <property type="entry name" value="Peripla_BP_I"/>
</dbReference>
<sequence length="497" mass="49764">MLNRRTRRVAAAALLGALALTAGCGNRVPHEQVAAVGNGYGPVDAQSDNAAGGPVAPGAVPGADARADPGAAVPGAQATSAPGTSSGAGGAPTQPGATTAPRPGGGQNPAPPGAAAGGGSRPCTAPLKPIVIGQTLATSGLVGASIAGLRTGLAVWAKDVNARGGVQCHPIQLIQLDDASDPARVASNWNTLVKDRGAVAVVGAGVPIAIAALRTAAERDKVPVVGGDVVAGDWVQSPYLFPPGAAPLTANDGALVQAARNAQGAPKTGLFYCVEASICSAIKNGFPRSTELAKAALGPIQAVSLTQPDFTSECQTMKSAGVNTLFLGLDGSAIIRAVRSCASLNYFPTIATGAVGVSAAVAADPGVQRNSMYLGNGVVPFMTTDTPGIRAFHDAFKRFAPSTKEEQQALLGWTAGKLFEAALSKVADQARAGDVSTTTILDGLWQLKNEKLDGLSPGATFTKGTTAKALECYYPIKLDTKGFSAPAGSKVECFGKG</sequence>
<dbReference type="InterPro" id="IPR028081">
    <property type="entry name" value="Leu-bd"/>
</dbReference>
<organism evidence="6 7">
    <name type="scientific">Sporichthya brevicatena</name>
    <dbReference type="NCBI Taxonomy" id="171442"/>
    <lineage>
        <taxon>Bacteria</taxon>
        <taxon>Bacillati</taxon>
        <taxon>Actinomycetota</taxon>
        <taxon>Actinomycetes</taxon>
        <taxon>Sporichthyales</taxon>
        <taxon>Sporichthyaceae</taxon>
        <taxon>Sporichthya</taxon>
    </lineage>
</organism>
<dbReference type="SUPFAM" id="SSF53822">
    <property type="entry name" value="Periplasmic binding protein-like I"/>
    <property type="match status" value="1"/>
</dbReference>
<keyword evidence="7" id="KW-1185">Reference proteome</keyword>
<feature type="signal peptide" evidence="4">
    <location>
        <begin position="1"/>
        <end position="22"/>
    </location>
</feature>
<dbReference type="PANTHER" id="PTHR47235:SF1">
    <property type="entry name" value="BLR6548 PROTEIN"/>
    <property type="match status" value="1"/>
</dbReference>
<name>A0ABP3R510_9ACTN</name>
<proteinExistence type="inferred from homology"/>
<dbReference type="Proteomes" id="UP001500957">
    <property type="component" value="Unassembled WGS sequence"/>
</dbReference>
<evidence type="ECO:0000313" key="7">
    <source>
        <dbReference type="Proteomes" id="UP001500957"/>
    </source>
</evidence>
<dbReference type="PANTHER" id="PTHR47235">
    <property type="entry name" value="BLR6548 PROTEIN"/>
    <property type="match status" value="1"/>
</dbReference>
<comment type="similarity">
    <text evidence="1">Belongs to the leucine-binding protein family.</text>
</comment>
<dbReference type="Gene3D" id="3.40.50.2300">
    <property type="match status" value="2"/>
</dbReference>
<evidence type="ECO:0000313" key="6">
    <source>
        <dbReference type="EMBL" id="GAA0602724.1"/>
    </source>
</evidence>
<reference evidence="7" key="1">
    <citation type="journal article" date="2019" name="Int. J. Syst. Evol. Microbiol.">
        <title>The Global Catalogue of Microorganisms (GCM) 10K type strain sequencing project: providing services to taxonomists for standard genome sequencing and annotation.</title>
        <authorList>
            <consortium name="The Broad Institute Genomics Platform"/>
            <consortium name="The Broad Institute Genome Sequencing Center for Infectious Disease"/>
            <person name="Wu L."/>
            <person name="Ma J."/>
        </authorList>
    </citation>
    <scope>NUCLEOTIDE SEQUENCE [LARGE SCALE GENOMIC DNA]</scope>
    <source>
        <strain evidence="7">JCM 10671</strain>
    </source>
</reference>